<accession>A0A183EM83</accession>
<evidence type="ECO:0000259" key="1">
    <source>
        <dbReference type="PROSITE" id="PS50011"/>
    </source>
</evidence>
<dbReference type="OrthoDB" id="3256376at2759"/>
<dbReference type="PANTHER" id="PTHR24416:SF600">
    <property type="entry name" value="PDGF- AND VEGF-RECEPTOR RELATED, ISOFORM J"/>
    <property type="match status" value="1"/>
</dbReference>
<dbReference type="GO" id="GO:0007169">
    <property type="term" value="P:cell surface receptor protein tyrosine kinase signaling pathway"/>
    <property type="evidence" value="ECO:0007669"/>
    <property type="project" value="TreeGrafter"/>
</dbReference>
<dbReference type="GO" id="GO:0004714">
    <property type="term" value="F:transmembrane receptor protein tyrosine kinase activity"/>
    <property type="evidence" value="ECO:0007669"/>
    <property type="project" value="TreeGrafter"/>
</dbReference>
<evidence type="ECO:0000313" key="4">
    <source>
        <dbReference type="WBParaSite" id="GPUH_0002210101-mRNA-1"/>
    </source>
</evidence>
<dbReference type="GO" id="GO:0043235">
    <property type="term" value="C:receptor complex"/>
    <property type="evidence" value="ECO:0007669"/>
    <property type="project" value="TreeGrafter"/>
</dbReference>
<evidence type="ECO:0000313" key="3">
    <source>
        <dbReference type="Proteomes" id="UP000271098"/>
    </source>
</evidence>
<dbReference type="InterPro" id="IPR000719">
    <property type="entry name" value="Prot_kinase_dom"/>
</dbReference>
<dbReference type="Proteomes" id="UP000271098">
    <property type="component" value="Unassembled WGS sequence"/>
</dbReference>
<dbReference type="AlphaFoldDB" id="A0A183EM83"/>
<sequence length="122" mass="13869">MAAEPLSPDGYLAPTRDASRVVQMYKAQLDSQWSMQVDEERRKESNMLTTGDLISFGYQCIHRDIAARNILVTGQRAIRIADFGLARKDTTIYHIRNSQSVPLPLKWMALESIIHSDFTEQA</sequence>
<dbReference type="Gene3D" id="1.10.510.10">
    <property type="entry name" value="Transferase(Phosphotransferase) domain 1"/>
    <property type="match status" value="1"/>
</dbReference>
<dbReference type="GO" id="GO:0005524">
    <property type="term" value="F:ATP binding"/>
    <property type="evidence" value="ECO:0007669"/>
    <property type="project" value="InterPro"/>
</dbReference>
<organism evidence="4">
    <name type="scientific">Gongylonema pulchrum</name>
    <dbReference type="NCBI Taxonomy" id="637853"/>
    <lineage>
        <taxon>Eukaryota</taxon>
        <taxon>Metazoa</taxon>
        <taxon>Ecdysozoa</taxon>
        <taxon>Nematoda</taxon>
        <taxon>Chromadorea</taxon>
        <taxon>Rhabditida</taxon>
        <taxon>Spirurina</taxon>
        <taxon>Spiruromorpha</taxon>
        <taxon>Spiruroidea</taxon>
        <taxon>Gongylonematidae</taxon>
        <taxon>Gongylonema</taxon>
    </lineage>
</organism>
<dbReference type="Pfam" id="PF07714">
    <property type="entry name" value="PK_Tyr_Ser-Thr"/>
    <property type="match status" value="1"/>
</dbReference>
<evidence type="ECO:0000313" key="2">
    <source>
        <dbReference type="EMBL" id="VDN39425.1"/>
    </source>
</evidence>
<gene>
    <name evidence="2" type="ORF">GPUH_LOCUS22074</name>
</gene>
<protein>
    <submittedName>
        <fullName evidence="4">Protein kinase domain-containing protein</fullName>
    </submittedName>
</protein>
<feature type="domain" description="Protein kinase" evidence="1">
    <location>
        <begin position="1"/>
        <end position="122"/>
    </location>
</feature>
<reference evidence="2 3" key="2">
    <citation type="submission" date="2018-11" db="EMBL/GenBank/DDBJ databases">
        <authorList>
            <consortium name="Pathogen Informatics"/>
        </authorList>
    </citation>
    <scope>NUCLEOTIDE SEQUENCE [LARGE SCALE GENOMIC DNA]</scope>
</reference>
<reference evidence="4" key="1">
    <citation type="submission" date="2016-06" db="UniProtKB">
        <authorList>
            <consortium name="WormBaseParasite"/>
        </authorList>
    </citation>
    <scope>IDENTIFICATION</scope>
</reference>
<proteinExistence type="predicted"/>
<dbReference type="SUPFAM" id="SSF56112">
    <property type="entry name" value="Protein kinase-like (PK-like)"/>
    <property type="match status" value="1"/>
</dbReference>
<dbReference type="InterPro" id="IPR011009">
    <property type="entry name" value="Kinase-like_dom_sf"/>
</dbReference>
<dbReference type="GO" id="GO:0005886">
    <property type="term" value="C:plasma membrane"/>
    <property type="evidence" value="ECO:0007669"/>
    <property type="project" value="TreeGrafter"/>
</dbReference>
<dbReference type="PROSITE" id="PS50011">
    <property type="entry name" value="PROTEIN_KINASE_DOM"/>
    <property type="match status" value="1"/>
</dbReference>
<dbReference type="InterPro" id="IPR050122">
    <property type="entry name" value="RTK"/>
</dbReference>
<dbReference type="PANTHER" id="PTHR24416">
    <property type="entry name" value="TYROSINE-PROTEIN KINASE RECEPTOR"/>
    <property type="match status" value="1"/>
</dbReference>
<dbReference type="InterPro" id="IPR001245">
    <property type="entry name" value="Ser-Thr/Tyr_kinase_cat_dom"/>
</dbReference>
<name>A0A183EM83_9BILA</name>
<dbReference type="EMBL" id="UYRT01094181">
    <property type="protein sequence ID" value="VDN39425.1"/>
    <property type="molecule type" value="Genomic_DNA"/>
</dbReference>
<dbReference type="WBParaSite" id="GPUH_0002210101-mRNA-1">
    <property type="protein sequence ID" value="GPUH_0002210101-mRNA-1"/>
    <property type="gene ID" value="GPUH_0002210101"/>
</dbReference>
<keyword evidence="3" id="KW-1185">Reference proteome</keyword>